<evidence type="ECO:0000313" key="1">
    <source>
        <dbReference type="EMBL" id="GMT12384.1"/>
    </source>
</evidence>
<proteinExistence type="predicted"/>
<keyword evidence="2" id="KW-1185">Reference proteome</keyword>
<comment type="caution">
    <text evidence="1">The sequence shown here is derived from an EMBL/GenBank/DDBJ whole genome shotgun (WGS) entry which is preliminary data.</text>
</comment>
<organism evidence="1 2">
    <name type="scientific">Pristionchus fissidentatus</name>
    <dbReference type="NCBI Taxonomy" id="1538716"/>
    <lineage>
        <taxon>Eukaryota</taxon>
        <taxon>Metazoa</taxon>
        <taxon>Ecdysozoa</taxon>
        <taxon>Nematoda</taxon>
        <taxon>Chromadorea</taxon>
        <taxon>Rhabditida</taxon>
        <taxon>Rhabditina</taxon>
        <taxon>Diplogasteromorpha</taxon>
        <taxon>Diplogasteroidea</taxon>
        <taxon>Neodiplogasteridae</taxon>
        <taxon>Pristionchus</taxon>
    </lineage>
</organism>
<evidence type="ECO:0000313" key="2">
    <source>
        <dbReference type="Proteomes" id="UP001432322"/>
    </source>
</evidence>
<gene>
    <name evidence="1" type="ORF">PFISCL1PPCAC_3681</name>
</gene>
<feature type="non-terminal residue" evidence="1">
    <location>
        <position position="169"/>
    </location>
</feature>
<feature type="non-terminal residue" evidence="1">
    <location>
        <position position="1"/>
    </location>
</feature>
<accession>A0AAV5V3A0</accession>
<sequence>TTTTPPPLPIDTPPTTRWMLDLRSFYNYNYVHAFAADEAGIKIIERNGIGNAANALIWSMGYTLAENRIEDMKKICGAAHKLKKLYFSRRGKDYFHQFGSERRGLLWMGSCGAQRMRSDSSHVPLHSGRGSRLNVREQSGGVRWMEGTMGPDESRQILPVEILKFDKYA</sequence>
<name>A0AAV5V3A0_9BILA</name>
<reference evidence="1" key="1">
    <citation type="submission" date="2023-10" db="EMBL/GenBank/DDBJ databases">
        <title>Genome assembly of Pristionchus species.</title>
        <authorList>
            <person name="Yoshida K."/>
            <person name="Sommer R.J."/>
        </authorList>
    </citation>
    <scope>NUCLEOTIDE SEQUENCE</scope>
    <source>
        <strain evidence="1">RS5133</strain>
    </source>
</reference>
<dbReference type="AlphaFoldDB" id="A0AAV5V3A0"/>
<dbReference type="Proteomes" id="UP001432322">
    <property type="component" value="Unassembled WGS sequence"/>
</dbReference>
<protein>
    <submittedName>
        <fullName evidence="1">Uncharacterized protein</fullName>
    </submittedName>
</protein>
<dbReference type="EMBL" id="BTSY01000001">
    <property type="protein sequence ID" value="GMT12384.1"/>
    <property type="molecule type" value="Genomic_DNA"/>
</dbReference>